<dbReference type="InterPro" id="IPR003594">
    <property type="entry name" value="HATPase_dom"/>
</dbReference>
<evidence type="ECO:0000313" key="2">
    <source>
        <dbReference type="EMBL" id="BDI31420.1"/>
    </source>
</evidence>
<dbReference type="InterPro" id="IPR036890">
    <property type="entry name" value="HATPase_C_sf"/>
</dbReference>
<dbReference type="OrthoDB" id="8874570at2"/>
<dbReference type="GO" id="GO:0000160">
    <property type="term" value="P:phosphorelay signal transduction system"/>
    <property type="evidence" value="ECO:0007669"/>
    <property type="project" value="InterPro"/>
</dbReference>
<keyword evidence="3" id="KW-1185">Reference proteome</keyword>
<dbReference type="SMART" id="SM00448">
    <property type="entry name" value="REC"/>
    <property type="match status" value="1"/>
</dbReference>
<dbReference type="Gene3D" id="3.30.565.10">
    <property type="entry name" value="Histidine kinase-like ATPase, C-terminal domain"/>
    <property type="match status" value="1"/>
</dbReference>
<dbReference type="SUPFAM" id="SSF52172">
    <property type="entry name" value="CheY-like"/>
    <property type="match status" value="1"/>
</dbReference>
<dbReference type="PANTHER" id="PTHR44591">
    <property type="entry name" value="STRESS RESPONSE REGULATOR PROTEIN 1"/>
    <property type="match status" value="1"/>
</dbReference>
<dbReference type="Gene3D" id="3.40.50.2300">
    <property type="match status" value="1"/>
</dbReference>
<reference evidence="2 3" key="1">
    <citation type="journal article" date="2019" name="Int. J. Syst. Evol. Microbiol.">
        <title>Capsulimonas corticalis gen. nov., sp. nov., an aerobic capsulated bacterium, of a novel bacterial order, Capsulimonadales ord. nov., of the class Armatimonadia of the phylum Armatimonadetes.</title>
        <authorList>
            <person name="Li J."/>
            <person name="Kudo C."/>
            <person name="Tonouchi A."/>
        </authorList>
    </citation>
    <scope>NUCLEOTIDE SEQUENCE [LARGE SCALE GENOMIC DNA]</scope>
    <source>
        <strain evidence="2 3">AX-7</strain>
    </source>
</reference>
<organism evidence="2 3">
    <name type="scientific">Capsulimonas corticalis</name>
    <dbReference type="NCBI Taxonomy" id="2219043"/>
    <lineage>
        <taxon>Bacteria</taxon>
        <taxon>Bacillati</taxon>
        <taxon>Armatimonadota</taxon>
        <taxon>Armatimonadia</taxon>
        <taxon>Capsulimonadales</taxon>
        <taxon>Capsulimonadaceae</taxon>
        <taxon>Capsulimonas</taxon>
    </lineage>
</organism>
<gene>
    <name evidence="2" type="ORF">CCAX7_34710</name>
</gene>
<dbReference type="InterPro" id="IPR011006">
    <property type="entry name" value="CheY-like_superfamily"/>
</dbReference>
<dbReference type="Pfam" id="PF13581">
    <property type="entry name" value="HATPase_c_2"/>
    <property type="match status" value="1"/>
</dbReference>
<dbReference type="InterPro" id="IPR050595">
    <property type="entry name" value="Bact_response_regulator"/>
</dbReference>
<dbReference type="Pfam" id="PF00072">
    <property type="entry name" value="Response_reg"/>
    <property type="match status" value="1"/>
</dbReference>
<dbReference type="InterPro" id="IPR001789">
    <property type="entry name" value="Sig_transdc_resp-reg_receiver"/>
</dbReference>
<dbReference type="EMBL" id="AP025739">
    <property type="protein sequence ID" value="BDI31420.1"/>
    <property type="molecule type" value="Genomic_DNA"/>
</dbReference>
<keyword evidence="1" id="KW-0597">Phosphoprotein</keyword>
<dbReference type="PANTHER" id="PTHR44591:SF3">
    <property type="entry name" value="RESPONSE REGULATORY DOMAIN-CONTAINING PROTEIN"/>
    <property type="match status" value="1"/>
</dbReference>
<evidence type="ECO:0000313" key="3">
    <source>
        <dbReference type="Proteomes" id="UP000287394"/>
    </source>
</evidence>
<dbReference type="KEGG" id="ccot:CCAX7_34710"/>
<dbReference type="PROSITE" id="PS50110">
    <property type="entry name" value="RESPONSE_REGULATORY"/>
    <property type="match status" value="1"/>
</dbReference>
<name>A0A402CYA0_9BACT</name>
<sequence length="340" mass="38387">MSHLAKILIVDDRAENLLALEATLEPLGQELVRARSGVEALKRLLLDDYALILLDVQMPGMDGFETAARIKEREKSRYIPIIFLTALSTQEQDVFQGYTAGAVDYIAKPFHPEILRSKVRIFMELYEKTEQVKMQADLLRQRDLRDGERLLRELQRDLEQKHLMDMAQLQFGFLRDVLLSVTEGRLTLCQSEEEFPEPLSVPIGHVSLSPHGAIRDLRDCARKAATQAGLPDLRWQDLVTAASEAAMNAVVHGRNGEGQVYLDPRGSVQVWIRDHGRGIAIENISRATLERGYTTAGTMGHGFWLILETVDRVFLNTGPTGTTIVIEQARTRPQPPWLRE</sequence>
<dbReference type="Proteomes" id="UP000287394">
    <property type="component" value="Chromosome"/>
</dbReference>
<proteinExistence type="predicted"/>
<protein>
    <submittedName>
        <fullName evidence="2">Uncharacterized protein</fullName>
    </submittedName>
</protein>
<dbReference type="SUPFAM" id="SSF55874">
    <property type="entry name" value="ATPase domain of HSP90 chaperone/DNA topoisomerase II/histidine kinase"/>
    <property type="match status" value="1"/>
</dbReference>
<evidence type="ECO:0000256" key="1">
    <source>
        <dbReference type="ARBA" id="ARBA00022553"/>
    </source>
</evidence>
<dbReference type="AlphaFoldDB" id="A0A402CYA0"/>
<accession>A0A402CYA0</accession>